<dbReference type="InterPro" id="IPR002052">
    <property type="entry name" value="DNA_methylase_N6_adenine_CS"/>
</dbReference>
<feature type="domain" description="Release factor glutamine methyltransferase N-terminal" evidence="6">
    <location>
        <begin position="3"/>
        <end position="65"/>
    </location>
</feature>
<accession>A0ABV7V1F4</accession>
<dbReference type="GO" id="GO:0032259">
    <property type="term" value="P:methylation"/>
    <property type="evidence" value="ECO:0007669"/>
    <property type="project" value="UniProtKB-KW"/>
</dbReference>
<dbReference type="Proteomes" id="UP001595683">
    <property type="component" value="Unassembled WGS sequence"/>
</dbReference>
<feature type="binding site" evidence="4">
    <location>
        <position position="133"/>
    </location>
    <ligand>
        <name>S-adenosyl-L-methionine</name>
        <dbReference type="ChEBI" id="CHEBI:59789"/>
    </ligand>
</feature>
<dbReference type="SUPFAM" id="SSF53335">
    <property type="entry name" value="S-adenosyl-L-methionine-dependent methyltransferases"/>
    <property type="match status" value="1"/>
</dbReference>
<dbReference type="RefSeq" id="WP_229815088.1">
    <property type="nucleotide sequence ID" value="NZ_BMZP01000002.1"/>
</dbReference>
<dbReference type="InterPro" id="IPR004556">
    <property type="entry name" value="HemK-like"/>
</dbReference>
<evidence type="ECO:0000313" key="7">
    <source>
        <dbReference type="EMBL" id="MFC3670928.1"/>
    </source>
</evidence>
<protein>
    <recommendedName>
        <fullName evidence="4">Release factor glutamine methyltransferase</fullName>
        <shortName evidence="4">RF MTase</shortName>
        <ecNumber evidence="4">2.1.1.297</ecNumber>
    </recommendedName>
    <alternativeName>
        <fullName evidence="4">N5-glutamine methyltransferase PrmC</fullName>
    </alternativeName>
    <alternativeName>
        <fullName evidence="4">Protein-(glutamine-N5) MTase PrmC</fullName>
    </alternativeName>
    <alternativeName>
        <fullName evidence="4">Protein-glutamine N-methyltransferase PrmC</fullName>
    </alternativeName>
</protein>
<dbReference type="InterPro" id="IPR029063">
    <property type="entry name" value="SAM-dependent_MTases_sf"/>
</dbReference>
<dbReference type="PANTHER" id="PTHR18895:SF74">
    <property type="entry name" value="MTRF1L RELEASE FACTOR GLUTAMINE METHYLTRANSFERASE"/>
    <property type="match status" value="1"/>
</dbReference>
<dbReference type="Gene3D" id="3.40.50.150">
    <property type="entry name" value="Vaccinia Virus protein VP39"/>
    <property type="match status" value="1"/>
</dbReference>
<dbReference type="GO" id="GO:0102559">
    <property type="term" value="F:peptide chain release factor N(5)-glutamine methyltransferase activity"/>
    <property type="evidence" value="ECO:0007669"/>
    <property type="project" value="UniProtKB-EC"/>
</dbReference>
<feature type="domain" description="Methyltransferase" evidence="5">
    <location>
        <begin position="105"/>
        <end position="181"/>
    </location>
</feature>
<dbReference type="EC" id="2.1.1.297" evidence="4"/>
<dbReference type="NCBIfam" id="TIGR00536">
    <property type="entry name" value="hemK_fam"/>
    <property type="match status" value="1"/>
</dbReference>
<feature type="binding site" evidence="4">
    <location>
        <begin position="110"/>
        <end position="114"/>
    </location>
    <ligand>
        <name>S-adenosyl-L-methionine</name>
        <dbReference type="ChEBI" id="CHEBI:59789"/>
    </ligand>
</feature>
<sequence length="283" mass="29722">MFQAAQTLAPTSGTARLDAEVLMAHALGCTRTDVLLRQMDAPEPAGFAVLVARRQAHEPVAYITGTQEFYGLELAVSPAVLIPRGDSETLIEVAQRALEGRPPARILDLGTGSGALLLAALSLWPQAMGTGIERSDAARVVAAGNALRLGLDARARMQPGDWTKPNWAVALGRFDLILANPPYVEEAAPLDPDVRDFEPASALFAGPDGMADYAVLVPQLPDLLAPGGLAVVEIGWQQGAAVMALAQAHGLSARVHPDLAGRDRAVEITFCPNISLGKPPGDH</sequence>
<reference evidence="8" key="1">
    <citation type="journal article" date="2019" name="Int. J. Syst. Evol. Microbiol.">
        <title>The Global Catalogue of Microorganisms (GCM) 10K type strain sequencing project: providing services to taxonomists for standard genome sequencing and annotation.</title>
        <authorList>
            <consortium name="The Broad Institute Genomics Platform"/>
            <consortium name="The Broad Institute Genome Sequencing Center for Infectious Disease"/>
            <person name="Wu L."/>
            <person name="Ma J."/>
        </authorList>
    </citation>
    <scope>NUCLEOTIDE SEQUENCE [LARGE SCALE GENOMIC DNA]</scope>
    <source>
        <strain evidence="8">KCTC 42224</strain>
    </source>
</reference>
<dbReference type="Pfam" id="PF17827">
    <property type="entry name" value="PrmC_N"/>
    <property type="match status" value="1"/>
</dbReference>
<feature type="binding site" evidence="4">
    <location>
        <position position="162"/>
    </location>
    <ligand>
        <name>S-adenosyl-L-methionine</name>
        <dbReference type="ChEBI" id="CHEBI:59789"/>
    </ligand>
</feature>
<keyword evidence="2 4" id="KW-0808">Transferase</keyword>
<comment type="similarity">
    <text evidence="4">Belongs to the protein N5-glutamine methyltransferase family. PrmC subfamily.</text>
</comment>
<gene>
    <name evidence="4 7" type="primary">prmC</name>
    <name evidence="7" type="ORF">ACFOOT_05785</name>
</gene>
<name>A0ABV7V1F4_9SPHN</name>
<comment type="catalytic activity">
    <reaction evidence="4">
        <text>L-glutaminyl-[peptide chain release factor] + S-adenosyl-L-methionine = N(5)-methyl-L-glutaminyl-[peptide chain release factor] + S-adenosyl-L-homocysteine + H(+)</text>
        <dbReference type="Rhea" id="RHEA:42896"/>
        <dbReference type="Rhea" id="RHEA-COMP:10271"/>
        <dbReference type="Rhea" id="RHEA-COMP:10272"/>
        <dbReference type="ChEBI" id="CHEBI:15378"/>
        <dbReference type="ChEBI" id="CHEBI:30011"/>
        <dbReference type="ChEBI" id="CHEBI:57856"/>
        <dbReference type="ChEBI" id="CHEBI:59789"/>
        <dbReference type="ChEBI" id="CHEBI:61891"/>
        <dbReference type="EC" id="2.1.1.297"/>
    </reaction>
</comment>
<keyword evidence="8" id="KW-1185">Reference proteome</keyword>
<dbReference type="InterPro" id="IPR025714">
    <property type="entry name" value="Methyltranfer_dom"/>
</dbReference>
<dbReference type="HAMAP" id="MF_02126">
    <property type="entry name" value="RF_methyltr_PrmC"/>
    <property type="match status" value="1"/>
</dbReference>
<evidence type="ECO:0000256" key="2">
    <source>
        <dbReference type="ARBA" id="ARBA00022679"/>
    </source>
</evidence>
<evidence type="ECO:0000256" key="1">
    <source>
        <dbReference type="ARBA" id="ARBA00022603"/>
    </source>
</evidence>
<keyword evidence="1 4" id="KW-0489">Methyltransferase</keyword>
<comment type="function">
    <text evidence="4">Methylates the class 1 translation termination release factors RF1/PrfA and RF2/PrfB on the glutamine residue of the universally conserved GGQ motif.</text>
</comment>
<dbReference type="InterPro" id="IPR019874">
    <property type="entry name" value="RF_methyltr_PrmC"/>
</dbReference>
<comment type="caution">
    <text evidence="7">The sequence shown here is derived from an EMBL/GenBank/DDBJ whole genome shotgun (WGS) entry which is preliminary data.</text>
</comment>
<dbReference type="InterPro" id="IPR050320">
    <property type="entry name" value="N5-glutamine_MTase"/>
</dbReference>
<keyword evidence="3 4" id="KW-0949">S-adenosyl-L-methionine</keyword>
<feature type="binding site" evidence="4">
    <location>
        <position position="180"/>
    </location>
    <ligand>
        <name>S-adenosyl-L-methionine</name>
        <dbReference type="ChEBI" id="CHEBI:59789"/>
    </ligand>
</feature>
<evidence type="ECO:0000259" key="6">
    <source>
        <dbReference type="Pfam" id="PF17827"/>
    </source>
</evidence>
<feature type="binding site" evidence="4">
    <location>
        <begin position="180"/>
        <end position="183"/>
    </location>
    <ligand>
        <name>substrate</name>
    </ligand>
</feature>
<dbReference type="PROSITE" id="PS00092">
    <property type="entry name" value="N6_MTASE"/>
    <property type="match status" value="1"/>
</dbReference>
<dbReference type="Pfam" id="PF13847">
    <property type="entry name" value="Methyltransf_31"/>
    <property type="match status" value="1"/>
</dbReference>
<dbReference type="PANTHER" id="PTHR18895">
    <property type="entry name" value="HEMK METHYLTRANSFERASE"/>
    <property type="match status" value="1"/>
</dbReference>
<evidence type="ECO:0000256" key="4">
    <source>
        <dbReference type="HAMAP-Rule" id="MF_02126"/>
    </source>
</evidence>
<dbReference type="NCBIfam" id="TIGR03534">
    <property type="entry name" value="RF_mod_PrmC"/>
    <property type="match status" value="1"/>
</dbReference>
<organism evidence="7 8">
    <name type="scientific">Novosphingobium pokkalii</name>
    <dbReference type="NCBI Taxonomy" id="1770194"/>
    <lineage>
        <taxon>Bacteria</taxon>
        <taxon>Pseudomonadati</taxon>
        <taxon>Pseudomonadota</taxon>
        <taxon>Alphaproteobacteria</taxon>
        <taxon>Sphingomonadales</taxon>
        <taxon>Sphingomonadaceae</taxon>
        <taxon>Novosphingobium</taxon>
    </lineage>
</organism>
<dbReference type="Gene3D" id="1.10.8.10">
    <property type="entry name" value="DNA helicase RuvA subunit, C-terminal domain"/>
    <property type="match status" value="1"/>
</dbReference>
<evidence type="ECO:0000256" key="3">
    <source>
        <dbReference type="ARBA" id="ARBA00022691"/>
    </source>
</evidence>
<dbReference type="InterPro" id="IPR040758">
    <property type="entry name" value="PrmC_N"/>
</dbReference>
<evidence type="ECO:0000259" key="5">
    <source>
        <dbReference type="Pfam" id="PF13847"/>
    </source>
</evidence>
<dbReference type="EMBL" id="JBHRYE010000010">
    <property type="protein sequence ID" value="MFC3670928.1"/>
    <property type="molecule type" value="Genomic_DNA"/>
</dbReference>
<evidence type="ECO:0000313" key="8">
    <source>
        <dbReference type="Proteomes" id="UP001595683"/>
    </source>
</evidence>
<proteinExistence type="inferred from homology"/>